<dbReference type="EMBL" id="JACIJG010000007">
    <property type="protein sequence ID" value="MBB5702330.1"/>
    <property type="molecule type" value="Genomic_DNA"/>
</dbReference>
<name>A0A7W9EMR6_9HYPH</name>
<proteinExistence type="predicted"/>
<comment type="caution">
    <text evidence="1">The sequence shown here is derived from an EMBL/GenBank/DDBJ whole genome shotgun (WGS) entry which is preliminary data.</text>
</comment>
<gene>
    <name evidence="1" type="ORF">FHS76_002208</name>
</gene>
<accession>A0A7W9EMR6</accession>
<protein>
    <submittedName>
        <fullName evidence="1">Uncharacterized protein</fullName>
    </submittedName>
</protein>
<evidence type="ECO:0000313" key="1">
    <source>
        <dbReference type="EMBL" id="MBB5702330.1"/>
    </source>
</evidence>
<dbReference type="Proteomes" id="UP000555546">
    <property type="component" value="Unassembled WGS sequence"/>
</dbReference>
<reference evidence="1 2" key="1">
    <citation type="submission" date="2020-08" db="EMBL/GenBank/DDBJ databases">
        <title>Genomic Encyclopedia of Type Strains, Phase IV (KMG-IV): sequencing the most valuable type-strain genomes for metagenomic binning, comparative biology and taxonomic classification.</title>
        <authorList>
            <person name="Goeker M."/>
        </authorList>
    </citation>
    <scope>NUCLEOTIDE SEQUENCE [LARGE SCALE GENOMIC DNA]</scope>
    <source>
        <strain evidence="1 2">DSM 26944</strain>
    </source>
</reference>
<evidence type="ECO:0000313" key="2">
    <source>
        <dbReference type="Proteomes" id="UP000555546"/>
    </source>
</evidence>
<dbReference type="AlphaFoldDB" id="A0A7W9EMR6"/>
<organism evidence="1 2">
    <name type="scientific">Brucella daejeonensis</name>
    <dbReference type="NCBI Taxonomy" id="659015"/>
    <lineage>
        <taxon>Bacteria</taxon>
        <taxon>Pseudomonadati</taxon>
        <taxon>Pseudomonadota</taxon>
        <taxon>Alphaproteobacteria</taxon>
        <taxon>Hyphomicrobiales</taxon>
        <taxon>Brucellaceae</taxon>
        <taxon>Brucella/Ochrobactrum group</taxon>
        <taxon>Brucella</taxon>
    </lineage>
</organism>
<keyword evidence="2" id="KW-1185">Reference proteome</keyword>
<sequence length="46" mass="5527">MGSFRLRELSLWAFTKHIGILREVIGFVMEALERKHRKRQLFQAIL</sequence>